<name>A0A814P0T1_9BILA</name>
<dbReference type="AlphaFoldDB" id="A0A814P0T1"/>
<dbReference type="EMBL" id="CAJNOL010001723">
    <property type="protein sequence ID" value="CAF1409963.1"/>
    <property type="molecule type" value="Genomic_DNA"/>
</dbReference>
<dbReference type="Proteomes" id="UP000663870">
    <property type="component" value="Unassembled WGS sequence"/>
</dbReference>
<evidence type="ECO:0000313" key="3">
    <source>
        <dbReference type="Proteomes" id="UP000663854"/>
    </source>
</evidence>
<protein>
    <submittedName>
        <fullName evidence="1">Uncharacterized protein</fullName>
    </submittedName>
</protein>
<keyword evidence="4" id="KW-1185">Reference proteome</keyword>
<accession>A0A814P0T1</accession>
<dbReference type="EMBL" id="CAJNOH010000656">
    <property type="protein sequence ID" value="CAF1097507.1"/>
    <property type="molecule type" value="Genomic_DNA"/>
</dbReference>
<proteinExistence type="predicted"/>
<gene>
    <name evidence="2" type="ORF">JXQ802_LOCUS35218</name>
    <name evidence="1" type="ORF">PYM288_LOCUS19496</name>
</gene>
<comment type="caution">
    <text evidence="1">The sequence shown here is derived from an EMBL/GenBank/DDBJ whole genome shotgun (WGS) entry which is preliminary data.</text>
</comment>
<evidence type="ECO:0000313" key="2">
    <source>
        <dbReference type="EMBL" id="CAF1409963.1"/>
    </source>
</evidence>
<evidence type="ECO:0000313" key="4">
    <source>
        <dbReference type="Proteomes" id="UP000663870"/>
    </source>
</evidence>
<dbReference type="Proteomes" id="UP000663854">
    <property type="component" value="Unassembled WGS sequence"/>
</dbReference>
<reference evidence="1" key="1">
    <citation type="submission" date="2021-02" db="EMBL/GenBank/DDBJ databases">
        <authorList>
            <person name="Nowell W R."/>
        </authorList>
    </citation>
    <scope>NUCLEOTIDE SEQUENCE</scope>
</reference>
<organism evidence="1 3">
    <name type="scientific">Rotaria sordida</name>
    <dbReference type="NCBI Taxonomy" id="392033"/>
    <lineage>
        <taxon>Eukaryota</taxon>
        <taxon>Metazoa</taxon>
        <taxon>Spiralia</taxon>
        <taxon>Gnathifera</taxon>
        <taxon>Rotifera</taxon>
        <taxon>Eurotatoria</taxon>
        <taxon>Bdelloidea</taxon>
        <taxon>Philodinida</taxon>
        <taxon>Philodinidae</taxon>
        <taxon>Rotaria</taxon>
    </lineage>
</organism>
<evidence type="ECO:0000313" key="1">
    <source>
        <dbReference type="EMBL" id="CAF1097507.1"/>
    </source>
</evidence>
<sequence>MHQHRAMCNGVCAPYPPLPYYHHPRHHHHGVNVCSPYEILDPLPIPVVNNFTPPCYNDYSYRRNVPYIDYSCCDYGSRPPVIQTNVHNDVCYYLDDPYDEYDDDYGNSYRLSRSKVQLVDLAPKTKPRRNNNHMVVSTFQPTERNSPERIIIPRSTVVRNTTNPSYQRQRHMRLMPLYHSSESQHRIPDRRRSVVREMVPIATVPNSYSHRQSIRVRTLSPL</sequence>